<gene>
    <name evidence="1" type="ORF">KAM348_34950</name>
</gene>
<protein>
    <submittedName>
        <fullName evidence="1">Uncharacterized protein</fullName>
    </submittedName>
</protein>
<dbReference type="Proteomes" id="UP000887009">
    <property type="component" value="Unassembled WGS sequence"/>
</dbReference>
<dbReference type="EMBL" id="BPNL01000051">
    <property type="protein sequence ID" value="GJA56072.1"/>
    <property type="molecule type" value="Genomic_DNA"/>
</dbReference>
<accession>A0AAI9PBE1</accession>
<sequence length="49" mass="5254">MQAVDCLGVQCNATTLLNINQNKKLEDVMANSTDNQVKSSMLGAVTQGR</sequence>
<reference evidence="1" key="1">
    <citation type="submission" date="2021-07" db="EMBL/GenBank/DDBJ databases">
        <title>Draft genome sequence of carbapenem-resistant Aeromonas spp. in Japan.</title>
        <authorList>
            <person name="Maehana S."/>
            <person name="Suzuki M."/>
            <person name="Kitasato H."/>
        </authorList>
    </citation>
    <scope>NUCLEOTIDE SEQUENCE</scope>
    <source>
        <strain evidence="1">KAM348</strain>
    </source>
</reference>
<organism evidence="1 2">
    <name type="scientific">Aeromonas caviae</name>
    <name type="common">Aeromonas punctata</name>
    <dbReference type="NCBI Taxonomy" id="648"/>
    <lineage>
        <taxon>Bacteria</taxon>
        <taxon>Pseudomonadati</taxon>
        <taxon>Pseudomonadota</taxon>
        <taxon>Gammaproteobacteria</taxon>
        <taxon>Aeromonadales</taxon>
        <taxon>Aeromonadaceae</taxon>
        <taxon>Aeromonas</taxon>
    </lineage>
</organism>
<proteinExistence type="predicted"/>
<comment type="caution">
    <text evidence="1">The sequence shown here is derived from an EMBL/GenBank/DDBJ whole genome shotgun (WGS) entry which is preliminary data.</text>
</comment>
<name>A0AAI9PBE1_AERCA</name>
<dbReference type="AlphaFoldDB" id="A0AAI9PBE1"/>
<evidence type="ECO:0000313" key="2">
    <source>
        <dbReference type="Proteomes" id="UP000887009"/>
    </source>
</evidence>
<evidence type="ECO:0000313" key="1">
    <source>
        <dbReference type="EMBL" id="GJA56072.1"/>
    </source>
</evidence>